<dbReference type="Pfam" id="PF01582">
    <property type="entry name" value="TIR"/>
    <property type="match status" value="1"/>
</dbReference>
<dbReference type="GO" id="GO:0007165">
    <property type="term" value="P:signal transduction"/>
    <property type="evidence" value="ECO:0007669"/>
    <property type="project" value="InterPro"/>
</dbReference>
<dbReference type="PANTHER" id="PTHR33463:SF203">
    <property type="entry name" value="AAA+ ATPASE DOMAIN-CONTAINING PROTEIN"/>
    <property type="match status" value="1"/>
</dbReference>
<dbReference type="Pfam" id="PF23247">
    <property type="entry name" value="LRR_RPS2"/>
    <property type="match status" value="1"/>
</dbReference>
<feature type="compositionally biased region" description="Low complexity" evidence="7">
    <location>
        <begin position="11"/>
        <end position="21"/>
    </location>
</feature>
<dbReference type="SMART" id="SM00255">
    <property type="entry name" value="TIR"/>
    <property type="match status" value="1"/>
</dbReference>
<dbReference type="Pfam" id="PF00931">
    <property type="entry name" value="NB-ARC"/>
    <property type="match status" value="1"/>
</dbReference>
<keyword evidence="10" id="KW-1185">Reference proteome</keyword>
<dbReference type="InterPro" id="IPR027417">
    <property type="entry name" value="P-loop_NTPase"/>
</dbReference>
<evidence type="ECO:0000256" key="6">
    <source>
        <dbReference type="ARBA" id="ARBA00023027"/>
    </source>
</evidence>
<dbReference type="InterPro" id="IPR057135">
    <property type="entry name" value="At4g27190-like_LRR"/>
</dbReference>
<dbReference type="InterPro" id="IPR035897">
    <property type="entry name" value="Toll_tir_struct_dom_sf"/>
</dbReference>
<evidence type="ECO:0000313" key="9">
    <source>
        <dbReference type="EMBL" id="PRQ43919.1"/>
    </source>
</evidence>
<sequence>MSEDNQESVDVDASASLPSSSAPRWKHDVFLSFRGADTRKGIAFELYDRLQNRRGIKTFMDDQDLQVGDVISPTLLTAIKESRFAIIVLSKNYASSTWCLEELRSICECMEEDNNRILPLFYYVDPTDVRYQKRSFGDAFTKHENSGRHRSEKVQQWRDSLKKVANFSGWHILNHKSERELLDAIEESVCNKLRPTELEFKLSIGGFEAFAATKQAIDKVMNALKDDEATTIGVYGMGGVGKTAVVKYVGAQAQKSRLFNQVIMAVVSQNPDLIKIQETFAELLGFKLEEKTEIGRSIKLKEKIMRGTGILIILDDIWKRIDFSSIGIPSHNELQRCNSKVLLTTRRLTVCQIMDSHAKIHLNILSKEDSWSLFLKEARKSFDKSSNFYVVASEVARECAGLPVALIAVARALRDEGLDGWKEAARRLKASQPPFPEDEGDVFKCIKLSYDYLKSDDSKSCFLLCCLFPEDYDIPIEYLFKYGIGKGMFQDSNLLQARATTYLVVKALKDSSLLLDARNDRCVKMHDVIRDMAISILLSEGQPVLVKAGCELKNWPPIDAHKAYSAISLMENKICKLPQELVCPNLQILLLQHNASLNDIPNSFFQCQKELGVLDLSGTGISLLPHSISFLTNLQALYLDYCKNIIDISVIGKLNKLEILSMRENTQRELPREIGRLTNLRMLDISSDSIPQSPYGYNRTIPSKVISKLHKLEELYMQCVFWDWGSKIVGDGEETNIGFDELAGLSYLSILKVCISDANCIPKTVDVEPNWVYFDIRISSRHMRDSVNLQSGHNCRTLSLDSTDTTIGTFPDWFVNAAVKNTERLCYEECRGLSNILVEYDRGRLHGLKVLSVRGCCENLKELMNAKTCVSDKPVFENLEELYLKDMDDLKQLCVGELPPGSLCSLKLLKVCKCPNLENVLLPSELLQKLPNLEELFCEASGVEYVFGCEGFEPDQTNLRKMELMDLDVVRSICNGPAPSGMFQALMELVIMYCNFQGSLFTFDVSQCLFQLETLTVFECPVLERVIEARRETLKNKKTILPKLKNLCLIDLPMLYKGGATIDFDCPSLENFYMEDCPHLSFPSSASDYFHSRNQVNGDKPKNCIPLLDINLRKVERRQRKYAAELLDMDRLLEHLQNRQTELRIMLENQDSPGVEEVE</sequence>
<keyword evidence="5" id="KW-0067">ATP-binding</keyword>
<dbReference type="GO" id="GO:0043531">
    <property type="term" value="F:ADP binding"/>
    <property type="evidence" value="ECO:0007669"/>
    <property type="project" value="InterPro"/>
</dbReference>
<evidence type="ECO:0000256" key="5">
    <source>
        <dbReference type="ARBA" id="ARBA00022840"/>
    </source>
</evidence>
<comment type="similarity">
    <text evidence="1">Belongs to the disease resistance NB-LRR family.</text>
</comment>
<keyword evidence="9" id="KW-0675">Receptor</keyword>
<feature type="compositionally biased region" description="Acidic residues" evidence="7">
    <location>
        <begin position="1"/>
        <end position="10"/>
    </location>
</feature>
<dbReference type="PRINTS" id="PR00364">
    <property type="entry name" value="DISEASERSIST"/>
</dbReference>
<keyword evidence="6" id="KW-0520">NAD</keyword>
<dbReference type="SUPFAM" id="SSF52047">
    <property type="entry name" value="RNI-like"/>
    <property type="match status" value="1"/>
</dbReference>
<dbReference type="PANTHER" id="PTHR33463">
    <property type="entry name" value="NB-ARC DOMAIN-CONTAINING PROTEIN-RELATED"/>
    <property type="match status" value="1"/>
</dbReference>
<organism evidence="9 10">
    <name type="scientific">Rosa chinensis</name>
    <name type="common">China rose</name>
    <dbReference type="NCBI Taxonomy" id="74649"/>
    <lineage>
        <taxon>Eukaryota</taxon>
        <taxon>Viridiplantae</taxon>
        <taxon>Streptophyta</taxon>
        <taxon>Embryophyta</taxon>
        <taxon>Tracheophyta</taxon>
        <taxon>Spermatophyta</taxon>
        <taxon>Magnoliopsida</taxon>
        <taxon>eudicotyledons</taxon>
        <taxon>Gunneridae</taxon>
        <taxon>Pentapetalae</taxon>
        <taxon>rosids</taxon>
        <taxon>fabids</taxon>
        <taxon>Rosales</taxon>
        <taxon>Rosaceae</taxon>
        <taxon>Rosoideae</taxon>
        <taxon>Rosoideae incertae sedis</taxon>
        <taxon>Rosa</taxon>
    </lineage>
</organism>
<dbReference type="Pfam" id="PF23598">
    <property type="entry name" value="LRR_14"/>
    <property type="match status" value="1"/>
</dbReference>
<dbReference type="GO" id="GO:0005524">
    <property type="term" value="F:ATP binding"/>
    <property type="evidence" value="ECO:0007669"/>
    <property type="project" value="UniProtKB-KW"/>
</dbReference>
<dbReference type="SUPFAM" id="SSF52540">
    <property type="entry name" value="P-loop containing nucleoside triphosphate hydrolases"/>
    <property type="match status" value="1"/>
</dbReference>
<dbReference type="InterPro" id="IPR050905">
    <property type="entry name" value="Plant_NBS-LRR"/>
</dbReference>
<protein>
    <submittedName>
        <fullName evidence="9">Putative toll-like receptor, P-loop containing nucleoside triphosphate hydrolase</fullName>
    </submittedName>
</protein>
<dbReference type="InterPro" id="IPR042197">
    <property type="entry name" value="Apaf_helical"/>
</dbReference>
<evidence type="ECO:0000256" key="1">
    <source>
        <dbReference type="ARBA" id="ARBA00008894"/>
    </source>
</evidence>
<keyword evidence="2" id="KW-0677">Repeat</keyword>
<dbReference type="InterPro" id="IPR055414">
    <property type="entry name" value="LRR_R13L4/SHOC2-like"/>
</dbReference>
<dbReference type="SUPFAM" id="SSF52058">
    <property type="entry name" value="L domain-like"/>
    <property type="match status" value="1"/>
</dbReference>
<dbReference type="GO" id="GO:0016787">
    <property type="term" value="F:hydrolase activity"/>
    <property type="evidence" value="ECO:0007669"/>
    <property type="project" value="UniProtKB-KW"/>
</dbReference>
<dbReference type="Gene3D" id="3.40.50.10140">
    <property type="entry name" value="Toll/interleukin-1 receptor homology (TIR) domain"/>
    <property type="match status" value="1"/>
</dbReference>
<dbReference type="FunFam" id="3.40.50.10140:FF:000007">
    <property type="entry name" value="Disease resistance protein (TIR-NBS-LRR class)"/>
    <property type="match status" value="1"/>
</dbReference>
<dbReference type="Proteomes" id="UP000238479">
    <property type="component" value="Chromosome 3"/>
</dbReference>
<keyword evidence="9" id="KW-0378">Hydrolase</keyword>
<dbReference type="SMR" id="A0A2P6RBW1"/>
<dbReference type="AlphaFoldDB" id="A0A2P6RBW1"/>
<dbReference type="Gene3D" id="3.80.10.10">
    <property type="entry name" value="Ribonuclease Inhibitor"/>
    <property type="match status" value="2"/>
</dbReference>
<dbReference type="InterPro" id="IPR002182">
    <property type="entry name" value="NB-ARC"/>
</dbReference>
<accession>A0A2P6RBW1</accession>
<dbReference type="SUPFAM" id="SSF52200">
    <property type="entry name" value="Toll/Interleukin receptor TIR domain"/>
    <property type="match status" value="1"/>
</dbReference>
<dbReference type="FunFam" id="1.10.10.10:FF:000322">
    <property type="entry name" value="Probable disease resistance protein At1g63360"/>
    <property type="match status" value="1"/>
</dbReference>
<dbReference type="GO" id="GO:0006952">
    <property type="term" value="P:defense response"/>
    <property type="evidence" value="ECO:0007669"/>
    <property type="project" value="UniProtKB-KW"/>
</dbReference>
<evidence type="ECO:0000256" key="3">
    <source>
        <dbReference type="ARBA" id="ARBA00022741"/>
    </source>
</evidence>
<evidence type="ECO:0000259" key="8">
    <source>
        <dbReference type="PROSITE" id="PS50104"/>
    </source>
</evidence>
<feature type="domain" description="TIR" evidence="8">
    <location>
        <begin position="25"/>
        <end position="193"/>
    </location>
</feature>
<dbReference type="InterPro" id="IPR000157">
    <property type="entry name" value="TIR_dom"/>
</dbReference>
<dbReference type="Gramene" id="PRQ43919">
    <property type="protein sequence ID" value="PRQ43919"/>
    <property type="gene ID" value="RchiOBHm_Chr3g0473531"/>
</dbReference>
<evidence type="ECO:0000256" key="4">
    <source>
        <dbReference type="ARBA" id="ARBA00022821"/>
    </source>
</evidence>
<dbReference type="PROSITE" id="PS50104">
    <property type="entry name" value="TIR"/>
    <property type="match status" value="1"/>
</dbReference>
<dbReference type="InterPro" id="IPR032675">
    <property type="entry name" value="LRR_dom_sf"/>
</dbReference>
<dbReference type="Gene3D" id="1.10.8.430">
    <property type="entry name" value="Helical domain of apoptotic protease-activating factors"/>
    <property type="match status" value="1"/>
</dbReference>
<keyword evidence="4" id="KW-0611">Plant defense</keyword>
<name>A0A2P6RBW1_ROSCH</name>
<keyword evidence="3" id="KW-0547">Nucleotide-binding</keyword>
<proteinExistence type="inferred from homology"/>
<evidence type="ECO:0000313" key="10">
    <source>
        <dbReference type="Proteomes" id="UP000238479"/>
    </source>
</evidence>
<evidence type="ECO:0000256" key="7">
    <source>
        <dbReference type="SAM" id="MobiDB-lite"/>
    </source>
</evidence>
<dbReference type="EMBL" id="PDCK01000041">
    <property type="protein sequence ID" value="PRQ43919.1"/>
    <property type="molecule type" value="Genomic_DNA"/>
</dbReference>
<dbReference type="Gene3D" id="3.40.50.300">
    <property type="entry name" value="P-loop containing nucleotide triphosphate hydrolases"/>
    <property type="match status" value="1"/>
</dbReference>
<reference evidence="9 10" key="1">
    <citation type="journal article" date="2018" name="Nat. Genet.">
        <title>The Rosa genome provides new insights in the design of modern roses.</title>
        <authorList>
            <person name="Bendahmane M."/>
        </authorList>
    </citation>
    <scope>NUCLEOTIDE SEQUENCE [LARGE SCALE GENOMIC DNA]</scope>
    <source>
        <strain evidence="10">cv. Old Blush</strain>
    </source>
</reference>
<evidence type="ECO:0000256" key="2">
    <source>
        <dbReference type="ARBA" id="ARBA00022737"/>
    </source>
</evidence>
<comment type="caution">
    <text evidence="9">The sequence shown here is derived from an EMBL/GenBank/DDBJ whole genome shotgun (WGS) entry which is preliminary data.</text>
</comment>
<feature type="region of interest" description="Disordered" evidence="7">
    <location>
        <begin position="1"/>
        <end position="21"/>
    </location>
</feature>
<gene>
    <name evidence="9" type="ORF">RchiOBHm_Chr3g0473531</name>
</gene>